<keyword evidence="3" id="KW-1185">Reference proteome</keyword>
<dbReference type="EMBL" id="SMJZ01000360">
    <property type="protein sequence ID" value="TDB94296.1"/>
    <property type="molecule type" value="Genomic_DNA"/>
</dbReference>
<dbReference type="PANTHER" id="PTHR11365:SF23">
    <property type="entry name" value="HYPOTHETICAL 5-OXOPROLINASE (EUROFUNG)-RELATED"/>
    <property type="match status" value="1"/>
</dbReference>
<dbReference type="AlphaFoldDB" id="A0A4R4MKE5"/>
<accession>A0A4R4MKE5</accession>
<dbReference type="InterPro" id="IPR045079">
    <property type="entry name" value="Oxoprolinase-like"/>
</dbReference>
<dbReference type="InterPro" id="IPR003692">
    <property type="entry name" value="Hydantoinase_B"/>
</dbReference>
<organism evidence="2 3">
    <name type="scientific">Nonomuraea longispora</name>
    <dbReference type="NCBI Taxonomy" id="1848320"/>
    <lineage>
        <taxon>Bacteria</taxon>
        <taxon>Bacillati</taxon>
        <taxon>Actinomycetota</taxon>
        <taxon>Actinomycetes</taxon>
        <taxon>Streptosporangiales</taxon>
        <taxon>Streptosporangiaceae</taxon>
        <taxon>Nonomuraea</taxon>
    </lineage>
</organism>
<dbReference type="OrthoDB" id="102473at2"/>
<evidence type="ECO:0000313" key="2">
    <source>
        <dbReference type="EMBL" id="TDB94296.1"/>
    </source>
</evidence>
<gene>
    <name evidence="2" type="ORF">E1267_42865</name>
</gene>
<feature type="domain" description="Hydantoinase B/oxoprolinase" evidence="1">
    <location>
        <begin position="51"/>
        <end position="204"/>
    </location>
</feature>
<reference evidence="2 3" key="1">
    <citation type="submission" date="2019-02" db="EMBL/GenBank/DDBJ databases">
        <title>Draft genome sequences of novel Actinobacteria.</title>
        <authorList>
            <person name="Sahin N."/>
            <person name="Ay H."/>
            <person name="Saygin H."/>
        </authorList>
    </citation>
    <scope>NUCLEOTIDE SEQUENCE [LARGE SCALE GENOMIC DNA]</scope>
    <source>
        <strain evidence="2 3">KC201</strain>
    </source>
</reference>
<dbReference type="GO" id="GO:0017168">
    <property type="term" value="F:5-oxoprolinase (ATP-hydrolyzing) activity"/>
    <property type="evidence" value="ECO:0007669"/>
    <property type="project" value="TreeGrafter"/>
</dbReference>
<evidence type="ECO:0000259" key="1">
    <source>
        <dbReference type="Pfam" id="PF02538"/>
    </source>
</evidence>
<evidence type="ECO:0000313" key="3">
    <source>
        <dbReference type="Proteomes" id="UP000295157"/>
    </source>
</evidence>
<sequence length="277" mass="28676">MAVAKVLSTHYDPIAGILAGVTRALGDRDPAPWAARAASAGVGRAPACPSSTPDKVVGDVRALVAGTAVAAARLERLIGEYGEQVADGVDAYLDHTETVTRAALAELPRGRFEASYPIDDDGMNPERPHLVRVAVTLGLQRAVLDFAGTGPQVPAAVNASASRSLAAAVFALRCFLDPSIPMNDGCLRAIDVRLPEGSPLNARSSVIATGPSSAWRRRSTSKVNNVRFAAGEAFIVETTGGGGIGPPGERDRQAILADLDAGRVTPRGAAEDYGFSL</sequence>
<dbReference type="Pfam" id="PF02538">
    <property type="entry name" value="Hydantoinase_B"/>
    <property type="match status" value="1"/>
</dbReference>
<dbReference type="GO" id="GO:0006749">
    <property type="term" value="P:glutathione metabolic process"/>
    <property type="evidence" value="ECO:0007669"/>
    <property type="project" value="TreeGrafter"/>
</dbReference>
<name>A0A4R4MKE5_9ACTN</name>
<comment type="caution">
    <text evidence="2">The sequence shown here is derived from an EMBL/GenBank/DDBJ whole genome shotgun (WGS) entry which is preliminary data.</text>
</comment>
<proteinExistence type="predicted"/>
<dbReference type="PANTHER" id="PTHR11365">
    <property type="entry name" value="5-OXOPROLINASE RELATED"/>
    <property type="match status" value="1"/>
</dbReference>
<protein>
    <recommendedName>
        <fullName evidence="1">Hydantoinase B/oxoprolinase domain-containing protein</fullName>
    </recommendedName>
</protein>
<dbReference type="Proteomes" id="UP000295157">
    <property type="component" value="Unassembled WGS sequence"/>
</dbReference>
<dbReference type="GO" id="GO:0005829">
    <property type="term" value="C:cytosol"/>
    <property type="evidence" value="ECO:0007669"/>
    <property type="project" value="TreeGrafter"/>
</dbReference>